<name>A0ABD3XZP9_SINWO</name>
<dbReference type="EMBL" id="JBJQND010000001">
    <property type="protein sequence ID" value="KAL3891684.1"/>
    <property type="molecule type" value="Genomic_DNA"/>
</dbReference>
<organism evidence="3 4">
    <name type="scientific">Sinanodonta woodiana</name>
    <name type="common">Chinese pond mussel</name>
    <name type="synonym">Anodonta woodiana</name>
    <dbReference type="NCBI Taxonomy" id="1069815"/>
    <lineage>
        <taxon>Eukaryota</taxon>
        <taxon>Metazoa</taxon>
        <taxon>Spiralia</taxon>
        <taxon>Lophotrochozoa</taxon>
        <taxon>Mollusca</taxon>
        <taxon>Bivalvia</taxon>
        <taxon>Autobranchia</taxon>
        <taxon>Heteroconchia</taxon>
        <taxon>Palaeoheterodonta</taxon>
        <taxon>Unionida</taxon>
        <taxon>Unionoidea</taxon>
        <taxon>Unionidae</taxon>
        <taxon>Unioninae</taxon>
        <taxon>Sinanodonta</taxon>
    </lineage>
</organism>
<protein>
    <submittedName>
        <fullName evidence="3">Uncharacterized protein</fullName>
    </submittedName>
</protein>
<keyword evidence="4" id="KW-1185">Reference proteome</keyword>
<evidence type="ECO:0000313" key="3">
    <source>
        <dbReference type="EMBL" id="KAL3891684.1"/>
    </source>
</evidence>
<evidence type="ECO:0000313" key="2">
    <source>
        <dbReference type="EMBL" id="KAL3891665.1"/>
    </source>
</evidence>
<dbReference type="EMBL" id="JBJQND010000001">
    <property type="protein sequence ID" value="KAL3891665.1"/>
    <property type="molecule type" value="Genomic_DNA"/>
</dbReference>
<evidence type="ECO:0000256" key="1">
    <source>
        <dbReference type="SAM" id="SignalP"/>
    </source>
</evidence>
<feature type="chain" id="PRO_5044725295" evidence="1">
    <location>
        <begin position="19"/>
        <end position="101"/>
    </location>
</feature>
<proteinExistence type="predicted"/>
<dbReference type="AlphaFoldDB" id="A0ABD3XZP9"/>
<sequence>MRLLLAAFVCALVVLVLSENCPHGVHDCTLTCWANQTLQCQNHICTCENLHNTGKACTSKTDCTGANNPEPLRCNDHQVHCVDNTCHCAHHGNDHFNGGGK</sequence>
<reference evidence="3 4" key="1">
    <citation type="submission" date="2024-11" db="EMBL/GenBank/DDBJ databases">
        <title>Chromosome-level genome assembly of the freshwater bivalve Anodonta woodiana.</title>
        <authorList>
            <person name="Chen X."/>
        </authorList>
    </citation>
    <scope>NUCLEOTIDE SEQUENCE [LARGE SCALE GENOMIC DNA]</scope>
    <source>
        <strain evidence="3">MN2024</strain>
        <tissue evidence="3">Gills</tissue>
    </source>
</reference>
<keyword evidence="1" id="KW-0732">Signal</keyword>
<accession>A0ABD3XZP9</accession>
<evidence type="ECO:0000313" key="4">
    <source>
        <dbReference type="Proteomes" id="UP001634394"/>
    </source>
</evidence>
<gene>
    <name evidence="2" type="ORF">ACJMK2_003917</name>
    <name evidence="3" type="ORF">ACJMK2_003934</name>
</gene>
<comment type="caution">
    <text evidence="3">The sequence shown here is derived from an EMBL/GenBank/DDBJ whole genome shotgun (WGS) entry which is preliminary data.</text>
</comment>
<dbReference type="Proteomes" id="UP001634394">
    <property type="component" value="Unassembled WGS sequence"/>
</dbReference>
<feature type="signal peptide" evidence="1">
    <location>
        <begin position="1"/>
        <end position="18"/>
    </location>
</feature>